<reference evidence="4" key="1">
    <citation type="journal article" date="2019" name="Int. J. Syst. Evol. Microbiol.">
        <title>The Global Catalogue of Microorganisms (GCM) 10K type strain sequencing project: providing services to taxonomists for standard genome sequencing and annotation.</title>
        <authorList>
            <consortium name="The Broad Institute Genomics Platform"/>
            <consortium name="The Broad Institute Genome Sequencing Center for Infectious Disease"/>
            <person name="Wu L."/>
            <person name="Ma J."/>
        </authorList>
    </citation>
    <scope>NUCLEOTIDE SEQUENCE [LARGE SCALE GENOMIC DNA]</scope>
    <source>
        <strain evidence="4">JCM 18424</strain>
    </source>
</reference>
<proteinExistence type="inferred from homology"/>
<dbReference type="PROSITE" id="PS50164">
    <property type="entry name" value="GIY_YIG"/>
    <property type="match status" value="1"/>
</dbReference>
<name>A0ABP9MQK3_9GAMM</name>
<dbReference type="Gene3D" id="3.40.1440.10">
    <property type="entry name" value="GIY-YIG endonuclease"/>
    <property type="match status" value="1"/>
</dbReference>
<gene>
    <name evidence="3" type="ORF">GCM10023338_14790</name>
</gene>
<dbReference type="CDD" id="cd10456">
    <property type="entry name" value="GIY-YIG_UPF0213"/>
    <property type="match status" value="1"/>
</dbReference>
<accession>A0ABP9MQK3</accession>
<dbReference type="Pfam" id="PF01541">
    <property type="entry name" value="GIY-YIG"/>
    <property type="match status" value="1"/>
</dbReference>
<protein>
    <submittedName>
        <fullName evidence="3">GIY-YIG nuclease family protein</fullName>
    </submittedName>
</protein>
<feature type="domain" description="GIY-YIG" evidence="2">
    <location>
        <begin position="5"/>
        <end position="82"/>
    </location>
</feature>
<dbReference type="PANTHER" id="PTHR34477:SF1">
    <property type="entry name" value="UPF0213 PROTEIN YHBQ"/>
    <property type="match status" value="1"/>
</dbReference>
<sequence>MKHEEVHYFYVLRCYDGTFYAGYTTDIRRRLKEHNDGVGAKYTRVATRRPLSLLHFEIFATKSEAMKQEYAFKQLSRKEKELYLSYIKDE</sequence>
<evidence type="ECO:0000259" key="2">
    <source>
        <dbReference type="PROSITE" id="PS50164"/>
    </source>
</evidence>
<organism evidence="3 4">
    <name type="scientific">Wohlfahrtiimonas larvae</name>
    <dbReference type="NCBI Taxonomy" id="1157986"/>
    <lineage>
        <taxon>Bacteria</taxon>
        <taxon>Pseudomonadati</taxon>
        <taxon>Pseudomonadota</taxon>
        <taxon>Gammaproteobacteria</taxon>
        <taxon>Cardiobacteriales</taxon>
        <taxon>Ignatzschineriaceae</taxon>
        <taxon>Wohlfahrtiimonas</taxon>
    </lineage>
</organism>
<dbReference type="PANTHER" id="PTHR34477">
    <property type="entry name" value="UPF0213 PROTEIN YHBQ"/>
    <property type="match status" value="1"/>
</dbReference>
<dbReference type="InterPro" id="IPR000305">
    <property type="entry name" value="GIY-YIG_endonuc"/>
</dbReference>
<evidence type="ECO:0000313" key="3">
    <source>
        <dbReference type="EMBL" id="GAA5100265.1"/>
    </source>
</evidence>
<dbReference type="EMBL" id="BAABKE010000004">
    <property type="protein sequence ID" value="GAA5100265.1"/>
    <property type="molecule type" value="Genomic_DNA"/>
</dbReference>
<keyword evidence="4" id="KW-1185">Reference proteome</keyword>
<dbReference type="SMART" id="SM00465">
    <property type="entry name" value="GIYc"/>
    <property type="match status" value="1"/>
</dbReference>
<comment type="caution">
    <text evidence="3">The sequence shown here is derived from an EMBL/GenBank/DDBJ whole genome shotgun (WGS) entry which is preliminary data.</text>
</comment>
<dbReference type="InterPro" id="IPR035901">
    <property type="entry name" value="GIY-YIG_endonuc_sf"/>
</dbReference>
<dbReference type="RefSeq" id="WP_077925560.1">
    <property type="nucleotide sequence ID" value="NZ_BAABKE010000004.1"/>
</dbReference>
<evidence type="ECO:0000256" key="1">
    <source>
        <dbReference type="ARBA" id="ARBA00007435"/>
    </source>
</evidence>
<dbReference type="SUPFAM" id="SSF82771">
    <property type="entry name" value="GIY-YIG endonuclease"/>
    <property type="match status" value="1"/>
</dbReference>
<dbReference type="Proteomes" id="UP001500631">
    <property type="component" value="Unassembled WGS sequence"/>
</dbReference>
<evidence type="ECO:0000313" key="4">
    <source>
        <dbReference type="Proteomes" id="UP001500631"/>
    </source>
</evidence>
<dbReference type="InterPro" id="IPR050190">
    <property type="entry name" value="UPF0213_domain"/>
</dbReference>
<comment type="similarity">
    <text evidence="1">Belongs to the UPF0213 family.</text>
</comment>